<keyword evidence="9" id="KW-1185">Reference proteome</keyword>
<feature type="domain" description="Insecticide toxin TcdB middle/C-terminal" evidence="6">
    <location>
        <begin position="908"/>
        <end position="1021"/>
    </location>
</feature>
<dbReference type="EMBL" id="CP012159">
    <property type="protein sequence ID" value="AKT38722.1"/>
    <property type="molecule type" value="Genomic_DNA"/>
</dbReference>
<feature type="domain" description="Insecticide toxin TcdB middle/N-terminal" evidence="7">
    <location>
        <begin position="695"/>
        <end position="825"/>
    </location>
</feature>
<feature type="region of interest" description="Disordered" evidence="5">
    <location>
        <begin position="1"/>
        <end position="57"/>
    </location>
</feature>
<dbReference type="Proteomes" id="UP000067626">
    <property type="component" value="Chromosome"/>
</dbReference>
<evidence type="ECO:0000313" key="8">
    <source>
        <dbReference type="EMBL" id="AKT38722.1"/>
    </source>
</evidence>
<feature type="compositionally biased region" description="Polar residues" evidence="5">
    <location>
        <begin position="1"/>
        <end position="18"/>
    </location>
</feature>
<dbReference type="GO" id="GO:0005576">
    <property type="term" value="C:extracellular region"/>
    <property type="evidence" value="ECO:0007669"/>
    <property type="project" value="UniProtKB-SubCell"/>
</dbReference>
<keyword evidence="2" id="KW-0964">Secreted</keyword>
<dbReference type="Pfam" id="PF13517">
    <property type="entry name" value="FG-GAP_3"/>
    <property type="match status" value="1"/>
</dbReference>
<dbReference type="NCBIfam" id="TIGR01643">
    <property type="entry name" value="YD_repeat_2x"/>
    <property type="match status" value="1"/>
</dbReference>
<name>A0A0K1EDF8_CHOCO</name>
<evidence type="ECO:0000256" key="4">
    <source>
        <dbReference type="ARBA" id="ARBA00023026"/>
    </source>
</evidence>
<evidence type="ECO:0000259" key="6">
    <source>
        <dbReference type="Pfam" id="PF12255"/>
    </source>
</evidence>
<sequence>MNPRSPTDDVSMQPSPHTIRSGAVGAEEGTGASPPRRLTPVAAPSPSLPKGGGAIRGIGEKFSVSPATGTGSLTVPIAVSPGRAGAQPDLGLSYDSSTGNGLFGAGWQLSAPRITRKTDKGLPRYEDALESDTFVLSGAEDLVPVPDEHGALTPEIDGDESVLRYRPRTEGLFARIERRTNTTTGRTYWKVTTRDNVTSLYGKADEGRIADPKNARRVFAWLLEETRDDRGHVTTYEYKAEDLAGASQAATYEAHRHAGLSPEANRHLKRIRYGNVTPGDDETMLFEVVFDYGEHDEAVPTPEEVQPWSRRQDPFSTYRAGFEVRTARLCRRVLMFHHMAELDPEATSSAPGDFAPTLVRSTDFVYDDNPVLSKLTAVTHSGYVRNSNGSGYQKKSFPPVEFGYSEPELDTTVRFLDKESVRDLAGALQGSTQWVDLDGEGLPGLLVRQGSALLYKRNLGAGQLGPARALPSRPSLGASGLQVLDLDADGQKEMVFFERPVAGYFDRTEEEAWAPFRAFPAQPVIDWSDPNLQFVDLNGDGSDDVLIARGTTLVWYPSRAKGGFEPPVTLAAPRDGERGAALLFTDGHHTVFLADMSGDGLSDLVRVTNGNVCYWPNLGHGRFGAKVILHGAPWFDHADKFDPRRVRLADVDGSGTTDVLYVRGDGIWWYPNQAGNGLGAGVKFPSMPDHSLHSTFAVLDLLGTGTGCLVWSSPLPGFAAAPLRYMDLLAGKKPHLMTSVKNNLGLETRLQYAPSTKFFLQDRAAGTPWVTKLPFPVHVVERVESYDHVSRVRFASEYRYHHGYYDGEEREFRGFGLVEQVDTEAFSAVRGVGLFPEVTPVNGELPQPPVLTKTWLHTGAWRKGAEISRQYEKEYYQGERGGGGGLVEEPRLPDTILPAGLRPDEMRQACRALRGQTLRQEVYALDGSEAETRPYSVVESSHAVRREQAARGETPGVFLVSPREAISLYYERHEDAEGRLDPRVSHAFTLEVDDFGVARASVAVAYPRRHGPSTVAAQNELHVTLTETEVVHLANASDGYRLGIPISTRTYELHGLTTPTGVYAFEDVVTAVAEARGKAARAYEDWPPTGGAPMPSLPERRLIEDMRVRYQDSGNLPAPLALGVADVHALPYESYQLALTQGQIDTTFNDGSTRVTSAILLEGGYVQLPDEAGWWIPSGRQVFDAAKFFLPTSVIDPWGTVSTVEYDDYHLLVERTEDALGNEVVVANDYRVLSTVAITDPNGNRSAAQLDALGMVIATAVMGKLGSLDGDTLDEPTTTLEIDLFRYMNTGKPSVIHARARETHGDPNTRWQESYTYSDGSGREIMRKVQAAPGLAPLLDEHGHPVLGLDGKPEMATATPRWVGNGRTVVDNKGNPIKQYEPYFSSTFEFEDDEVLVHWGVTPVLRYDPLGRLVRTDFPDGTCARVEFSPWSQTSWDANDTVLDEGNLWFAARQPGATPTPSAADQRAATLAAAHAGTPSIAHVDPLGRSVVSVADLGGGTKLYTTSTLDLEGNPVIITDARGNDCMVHTFDVAGRKVHQHSIDAGTRRMLSDVLGSPLRGWDSRGHTLRTTYDVLRRPTGLWMQQGIDPEVLAERTIYGEGVPSAPTLNLRGKVYQQYDGAGLVTSDGFDFKGNLLGSTRTLAVDYQNQLDWNATPAPALEVETFTSTTAYDALNRPVSTTKPDQSETRPTYNEAGQLEAVDVRLRGALTPTSFVDHIAYSAKGQRERIFYGNGIITEYTYNRLTSRLTRLETTRTSDSVVLQDLRYTHDPVGNIVLTEDKAQQDLYHNSQLVEPVSRYEYDALYRLIHAEGREHAGQNANIQQDAEGFPLVEAAHPNDPQALRNYTESYDYDEVGNILTMAHQAVGGGWTRHCEIDANSNRLLSNSLPGDFPPAPYSAHYTYDAHGNMTAMPHLAGIGWDFKDQQRTIDLGGGGTAYYVYDAAGARVRKVYEHSGITEERTYLGGYELYRRREGLNQDLVLERETLHVMDGTRRVAMVETKTVATSGPLVTPHSCIRYQLENNLGSSTLELDDSGLIISYEEYHPFGTTSYWSAKGATEVSWRRYRYTGKEKDEETGLYYHGARYYAPWLARWTSTDPMGLVDGPNLYGYVRGNPVRLRDPSGTHEDDPNYGLEALQRINQVNAAQLDLPSATPAEQKAQGQQAAEAAKARAESAREEALKARATPATKQEKWKAAKTGAKHDLIENAGHFVLASVALPAGPPIVVASLFVDMKWLHGEKAPSAGAEGLRKFQLDNSYSDGRTFSQVMQAGLSLVPWGGIVTGVRAAAGKMPGWVGFGSGGGGRPITDAQRLASLAENYGLTQERLVSQARIREIVSQHIDEPIHQVEIFLHGTTSKTAAEFTPHAGKRLFTAMFEDVALHFGQRTVAKAGQGEVGVVAIAIPRDITNRIRSLGQLTPRPISDMPKQMEWIFQPGAVELIRQHGTIVHIPPARAK</sequence>
<dbReference type="NCBIfam" id="TIGR03696">
    <property type="entry name" value="Rhs_assc_core"/>
    <property type="match status" value="1"/>
</dbReference>
<feature type="compositionally biased region" description="Low complexity" evidence="5">
    <location>
        <begin position="2157"/>
        <end position="2169"/>
    </location>
</feature>
<dbReference type="RefSeq" id="WP_050430914.1">
    <property type="nucleotide sequence ID" value="NZ_CP012159.1"/>
</dbReference>
<dbReference type="Gene3D" id="2.180.10.10">
    <property type="entry name" value="RHS repeat-associated core"/>
    <property type="match status" value="2"/>
</dbReference>
<dbReference type="InterPro" id="IPR022385">
    <property type="entry name" value="Rhs_assc_core"/>
</dbReference>
<evidence type="ECO:0000256" key="3">
    <source>
        <dbReference type="ARBA" id="ARBA00022729"/>
    </source>
</evidence>
<dbReference type="InterPro" id="IPR028994">
    <property type="entry name" value="Integrin_alpha_N"/>
</dbReference>
<keyword evidence="4" id="KW-0843">Virulence</keyword>
<dbReference type="InterPro" id="IPR006530">
    <property type="entry name" value="YD"/>
</dbReference>
<dbReference type="PANTHER" id="PTHR32305:SF15">
    <property type="entry name" value="PROTEIN RHSA-RELATED"/>
    <property type="match status" value="1"/>
</dbReference>
<protein>
    <submittedName>
        <fullName evidence="8">Toxin</fullName>
    </submittedName>
</protein>
<dbReference type="InterPro" id="IPR022045">
    <property type="entry name" value="TcdB_toxin_mid/N"/>
</dbReference>
<feature type="compositionally biased region" description="Basic and acidic residues" evidence="5">
    <location>
        <begin position="2170"/>
        <end position="2183"/>
    </location>
</feature>
<dbReference type="PATRIC" id="fig|52.7.peg.3149"/>
<dbReference type="GO" id="GO:0005737">
    <property type="term" value="C:cytoplasm"/>
    <property type="evidence" value="ECO:0007669"/>
    <property type="project" value="InterPro"/>
</dbReference>
<dbReference type="Pfam" id="PF12255">
    <property type="entry name" value="TcdB_toxin_midC"/>
    <property type="match status" value="1"/>
</dbReference>
<dbReference type="Pfam" id="PF12256">
    <property type="entry name" value="TcdB_toxin_midN"/>
    <property type="match status" value="1"/>
</dbReference>
<evidence type="ECO:0000256" key="1">
    <source>
        <dbReference type="ARBA" id="ARBA00004613"/>
    </source>
</evidence>
<gene>
    <name evidence="8" type="ORF">CMC5_028660</name>
</gene>
<dbReference type="SUPFAM" id="SSF69318">
    <property type="entry name" value="Integrin alpha N-terminal domain"/>
    <property type="match status" value="1"/>
</dbReference>
<accession>A0A0K1EDF8</accession>
<dbReference type="Pfam" id="PF03534">
    <property type="entry name" value="SpvB"/>
    <property type="match status" value="1"/>
</dbReference>
<dbReference type="PANTHER" id="PTHR32305">
    <property type="match status" value="1"/>
</dbReference>
<organism evidence="8 9">
    <name type="scientific">Chondromyces crocatus</name>
    <dbReference type="NCBI Taxonomy" id="52"/>
    <lineage>
        <taxon>Bacteria</taxon>
        <taxon>Pseudomonadati</taxon>
        <taxon>Myxococcota</taxon>
        <taxon>Polyangia</taxon>
        <taxon>Polyangiales</taxon>
        <taxon>Polyangiaceae</taxon>
        <taxon>Chondromyces</taxon>
    </lineage>
</organism>
<keyword evidence="3" id="KW-0732">Signal</keyword>
<evidence type="ECO:0000313" key="9">
    <source>
        <dbReference type="Proteomes" id="UP000067626"/>
    </source>
</evidence>
<evidence type="ECO:0000259" key="7">
    <source>
        <dbReference type="Pfam" id="PF12256"/>
    </source>
</evidence>
<evidence type="ECO:0000256" key="2">
    <source>
        <dbReference type="ARBA" id="ARBA00022525"/>
    </source>
</evidence>
<dbReference type="InterPro" id="IPR013517">
    <property type="entry name" value="FG-GAP"/>
</dbReference>
<comment type="subcellular location">
    <subcellularLocation>
        <location evidence="1">Secreted</location>
    </subcellularLocation>
</comment>
<reference evidence="8 9" key="1">
    <citation type="submission" date="2015-07" db="EMBL/GenBank/DDBJ databases">
        <title>Genome analysis of myxobacterium Chondromyces crocatus Cm c5 reveals a high potential for natural compound synthesis and the genetic basis for the loss of fruiting body formation.</title>
        <authorList>
            <person name="Zaburannyi N."/>
            <person name="Bunk B."/>
            <person name="Maier J."/>
            <person name="Overmann J."/>
            <person name="Mueller R."/>
        </authorList>
    </citation>
    <scope>NUCLEOTIDE SEQUENCE [LARGE SCALE GENOMIC DNA]</scope>
    <source>
        <strain evidence="8 9">Cm c5</strain>
    </source>
</reference>
<dbReference type="InterPro" id="IPR022044">
    <property type="entry name" value="TcdB_toxin_mid/C"/>
</dbReference>
<feature type="region of interest" description="Disordered" evidence="5">
    <location>
        <begin position="2154"/>
        <end position="2194"/>
    </location>
</feature>
<evidence type="ECO:0000256" key="5">
    <source>
        <dbReference type="SAM" id="MobiDB-lite"/>
    </source>
</evidence>
<dbReference type="InterPro" id="IPR003284">
    <property type="entry name" value="Sal_SpvB"/>
</dbReference>
<proteinExistence type="predicted"/>
<dbReference type="InterPro" id="IPR050708">
    <property type="entry name" value="T6SS_VgrG/RHS"/>
</dbReference>
<dbReference type="KEGG" id="ccro:CMC5_028660"/>
<dbReference type="STRING" id="52.CMC5_028660"/>
<dbReference type="PRINTS" id="PR01341">
    <property type="entry name" value="SALSPVBPROT"/>
</dbReference>